<sequence length="336" mass="36371">MLIVGAGAVGLSLGYHLRLAGAEVPFLVRPGRTEAFTPPRRLYDYNDATVKTFDGYRVVDDTAPLRGEAFAFVIVTLDGHVSRTEQGEATLRAVGDLVRDSAAIVLMDGIGVDLRAFYLDTLRIPGDRLLLGFLGMLAHQGSAALPVPQGVDPVLLSSADICFVHPANRTGFTVARSNAAAAKKFAELYDRSGVSRVGFMSPKVSDVMGPAVFTVYAAWDIAGWPPFAQVVADSELWRLTLRAQREILTLPRNGWFGKVAARLMGSRVTAAIHLGQETKMQPLDVAAFNGFHHGGKVRQQDLAVLRDFVAEGQRAGRPMTALRTLVDRAESRRVSS</sequence>
<keyword evidence="3" id="KW-1185">Reference proteome</keyword>
<dbReference type="Gene3D" id="3.40.50.720">
    <property type="entry name" value="NAD(P)-binding Rossmann-like Domain"/>
    <property type="match status" value="1"/>
</dbReference>
<dbReference type="AlphaFoldDB" id="A0A1H1SGQ5"/>
<dbReference type="OrthoDB" id="9796561at2"/>
<dbReference type="STRING" id="113562.SAMN04489716_0849"/>
<reference evidence="2 3" key="1">
    <citation type="submission" date="2016-10" db="EMBL/GenBank/DDBJ databases">
        <authorList>
            <person name="de Groot N.N."/>
        </authorList>
    </citation>
    <scope>NUCLEOTIDE SEQUENCE [LARGE SCALE GENOMIC DNA]</scope>
    <source>
        <strain evidence="2 3">DSM 43941</strain>
    </source>
</reference>
<dbReference type="InterPro" id="IPR013332">
    <property type="entry name" value="KPR_N"/>
</dbReference>
<proteinExistence type="predicted"/>
<name>A0A1H1SGQ5_9ACTN</name>
<gene>
    <name evidence="2" type="ORF">SAMN04489716_0849</name>
</gene>
<dbReference type="Proteomes" id="UP000198688">
    <property type="component" value="Chromosome I"/>
</dbReference>
<accession>A0A1H1SGQ5</accession>
<organism evidence="2 3">
    <name type="scientific">Actinoplanes derwentensis</name>
    <dbReference type="NCBI Taxonomy" id="113562"/>
    <lineage>
        <taxon>Bacteria</taxon>
        <taxon>Bacillati</taxon>
        <taxon>Actinomycetota</taxon>
        <taxon>Actinomycetes</taxon>
        <taxon>Micromonosporales</taxon>
        <taxon>Micromonosporaceae</taxon>
        <taxon>Actinoplanes</taxon>
    </lineage>
</organism>
<evidence type="ECO:0000259" key="1">
    <source>
        <dbReference type="Pfam" id="PF02558"/>
    </source>
</evidence>
<evidence type="ECO:0000313" key="3">
    <source>
        <dbReference type="Proteomes" id="UP000198688"/>
    </source>
</evidence>
<dbReference type="EMBL" id="LT629758">
    <property type="protein sequence ID" value="SDS46896.1"/>
    <property type="molecule type" value="Genomic_DNA"/>
</dbReference>
<feature type="domain" description="Ketopantoate reductase N-terminal" evidence="1">
    <location>
        <begin position="2"/>
        <end position="37"/>
    </location>
</feature>
<protein>
    <submittedName>
        <fullName evidence="2">Ketopantoate reductase PanE/ApbA</fullName>
    </submittedName>
</protein>
<evidence type="ECO:0000313" key="2">
    <source>
        <dbReference type="EMBL" id="SDS46896.1"/>
    </source>
</evidence>
<dbReference type="Pfam" id="PF02558">
    <property type="entry name" value="ApbA"/>
    <property type="match status" value="1"/>
</dbReference>
<dbReference type="RefSeq" id="WP_092541763.1">
    <property type="nucleotide sequence ID" value="NZ_BOMJ01000009.1"/>
</dbReference>